<dbReference type="Pfam" id="PF00512">
    <property type="entry name" value="HisKA"/>
    <property type="match status" value="1"/>
</dbReference>
<evidence type="ECO:0000256" key="1">
    <source>
        <dbReference type="ARBA" id="ARBA00000085"/>
    </source>
</evidence>
<accession>A0ABP8IN73</accession>
<dbReference type="RefSeq" id="WP_345237142.1">
    <property type="nucleotide sequence ID" value="NZ_BAABGZ010000069.1"/>
</dbReference>
<dbReference type="CDD" id="cd00130">
    <property type="entry name" value="PAS"/>
    <property type="match status" value="1"/>
</dbReference>
<keyword evidence="18" id="KW-1185">Reference proteome</keyword>
<keyword evidence="8" id="KW-0418">Kinase</keyword>
<dbReference type="PANTHER" id="PTHR42878:SF7">
    <property type="entry name" value="SENSOR HISTIDINE KINASE GLRK"/>
    <property type="match status" value="1"/>
</dbReference>
<feature type="domain" description="HAMP" evidence="16">
    <location>
        <begin position="66"/>
        <end position="118"/>
    </location>
</feature>
<dbReference type="CDD" id="cd00082">
    <property type="entry name" value="HisKA"/>
    <property type="match status" value="1"/>
</dbReference>
<dbReference type="PRINTS" id="PR00344">
    <property type="entry name" value="BCTRLSENSOR"/>
</dbReference>
<evidence type="ECO:0000256" key="12">
    <source>
        <dbReference type="ARBA" id="ARBA00023136"/>
    </source>
</evidence>
<feature type="domain" description="Histidine kinase" evidence="14">
    <location>
        <begin position="261"/>
        <end position="478"/>
    </location>
</feature>
<dbReference type="InterPro" id="IPR003660">
    <property type="entry name" value="HAMP_dom"/>
</dbReference>
<dbReference type="SUPFAM" id="SSF158472">
    <property type="entry name" value="HAMP domain-like"/>
    <property type="match status" value="1"/>
</dbReference>
<dbReference type="InterPro" id="IPR050351">
    <property type="entry name" value="BphY/WalK/GraS-like"/>
</dbReference>
<dbReference type="SUPFAM" id="SSF55874">
    <property type="entry name" value="ATPase domain of HSP90 chaperone/DNA topoisomerase II/histidine kinase"/>
    <property type="match status" value="1"/>
</dbReference>
<gene>
    <name evidence="17" type="ORF">GCM10023185_32310</name>
</gene>
<keyword evidence="11" id="KW-0902">Two-component regulatory system</keyword>
<dbReference type="EMBL" id="BAABGZ010000069">
    <property type="protein sequence ID" value="GAA4363544.1"/>
    <property type="molecule type" value="Genomic_DNA"/>
</dbReference>
<comment type="caution">
    <text evidence="17">The sequence shown here is derived from an EMBL/GenBank/DDBJ whole genome shotgun (WGS) entry which is preliminary data.</text>
</comment>
<keyword evidence="7" id="KW-0547">Nucleotide-binding</keyword>
<dbReference type="SMART" id="SM00304">
    <property type="entry name" value="HAMP"/>
    <property type="match status" value="1"/>
</dbReference>
<dbReference type="PROSITE" id="PS50885">
    <property type="entry name" value="HAMP"/>
    <property type="match status" value="1"/>
</dbReference>
<dbReference type="SMART" id="SM00387">
    <property type="entry name" value="HATPase_c"/>
    <property type="match status" value="1"/>
</dbReference>
<dbReference type="SUPFAM" id="SSF47384">
    <property type="entry name" value="Homodimeric domain of signal transducing histidine kinase"/>
    <property type="match status" value="1"/>
</dbReference>
<evidence type="ECO:0000256" key="9">
    <source>
        <dbReference type="ARBA" id="ARBA00022840"/>
    </source>
</evidence>
<dbReference type="Gene3D" id="1.10.287.130">
    <property type="match status" value="1"/>
</dbReference>
<evidence type="ECO:0000313" key="17">
    <source>
        <dbReference type="EMBL" id="GAA4363544.1"/>
    </source>
</evidence>
<name>A0ABP8IN73_9BACT</name>
<keyword evidence="6 13" id="KW-0812">Transmembrane</keyword>
<dbReference type="SMART" id="SM00091">
    <property type="entry name" value="PAS"/>
    <property type="match status" value="1"/>
</dbReference>
<evidence type="ECO:0000259" key="16">
    <source>
        <dbReference type="PROSITE" id="PS50885"/>
    </source>
</evidence>
<reference evidence="18" key="1">
    <citation type="journal article" date="2019" name="Int. J. Syst. Evol. Microbiol.">
        <title>The Global Catalogue of Microorganisms (GCM) 10K type strain sequencing project: providing services to taxonomists for standard genome sequencing and annotation.</title>
        <authorList>
            <consortium name="The Broad Institute Genomics Platform"/>
            <consortium name="The Broad Institute Genome Sequencing Center for Infectious Disease"/>
            <person name="Wu L."/>
            <person name="Ma J."/>
        </authorList>
    </citation>
    <scope>NUCLEOTIDE SEQUENCE [LARGE SCALE GENOMIC DNA]</scope>
    <source>
        <strain evidence="18">JCM 17923</strain>
    </source>
</reference>
<dbReference type="InterPro" id="IPR035965">
    <property type="entry name" value="PAS-like_dom_sf"/>
</dbReference>
<evidence type="ECO:0000259" key="15">
    <source>
        <dbReference type="PROSITE" id="PS50112"/>
    </source>
</evidence>
<dbReference type="InterPro" id="IPR005467">
    <property type="entry name" value="His_kinase_dom"/>
</dbReference>
<dbReference type="InterPro" id="IPR003594">
    <property type="entry name" value="HATPase_dom"/>
</dbReference>
<feature type="domain" description="PAS" evidence="15">
    <location>
        <begin position="127"/>
        <end position="172"/>
    </location>
</feature>
<dbReference type="InterPro" id="IPR000014">
    <property type="entry name" value="PAS"/>
</dbReference>
<dbReference type="CDD" id="cd06225">
    <property type="entry name" value="HAMP"/>
    <property type="match status" value="1"/>
</dbReference>
<evidence type="ECO:0000256" key="2">
    <source>
        <dbReference type="ARBA" id="ARBA00004141"/>
    </source>
</evidence>
<dbReference type="EC" id="2.7.13.3" evidence="3"/>
<evidence type="ECO:0000256" key="4">
    <source>
        <dbReference type="ARBA" id="ARBA00022553"/>
    </source>
</evidence>
<evidence type="ECO:0000256" key="13">
    <source>
        <dbReference type="SAM" id="Phobius"/>
    </source>
</evidence>
<keyword evidence="5" id="KW-0808">Transferase</keyword>
<dbReference type="Pfam" id="PF02518">
    <property type="entry name" value="HATPase_c"/>
    <property type="match status" value="1"/>
</dbReference>
<keyword evidence="4" id="KW-0597">Phosphoprotein</keyword>
<evidence type="ECO:0000313" key="18">
    <source>
        <dbReference type="Proteomes" id="UP001501153"/>
    </source>
</evidence>
<feature type="transmembrane region" description="Helical" evidence="13">
    <location>
        <begin position="46"/>
        <end position="64"/>
    </location>
</feature>
<protein>
    <recommendedName>
        <fullName evidence="3">histidine kinase</fullName>
        <ecNumber evidence="3">2.7.13.3</ecNumber>
    </recommendedName>
</protein>
<evidence type="ECO:0000256" key="10">
    <source>
        <dbReference type="ARBA" id="ARBA00022989"/>
    </source>
</evidence>
<evidence type="ECO:0000256" key="8">
    <source>
        <dbReference type="ARBA" id="ARBA00022777"/>
    </source>
</evidence>
<evidence type="ECO:0000256" key="3">
    <source>
        <dbReference type="ARBA" id="ARBA00012438"/>
    </source>
</evidence>
<evidence type="ECO:0000256" key="11">
    <source>
        <dbReference type="ARBA" id="ARBA00023012"/>
    </source>
</evidence>
<dbReference type="SMART" id="SM00388">
    <property type="entry name" value="HisKA"/>
    <property type="match status" value="1"/>
</dbReference>
<keyword evidence="12 13" id="KW-0472">Membrane</keyword>
<dbReference type="InterPro" id="IPR013767">
    <property type="entry name" value="PAS_fold"/>
</dbReference>
<proteinExistence type="predicted"/>
<dbReference type="Gene3D" id="3.30.565.10">
    <property type="entry name" value="Histidine kinase-like ATPase, C-terminal domain"/>
    <property type="match status" value="1"/>
</dbReference>
<dbReference type="InterPro" id="IPR036890">
    <property type="entry name" value="HATPase_C_sf"/>
</dbReference>
<dbReference type="Gene3D" id="6.10.340.10">
    <property type="match status" value="1"/>
</dbReference>
<dbReference type="InterPro" id="IPR004358">
    <property type="entry name" value="Sig_transdc_His_kin-like_C"/>
</dbReference>
<sequence>MSLKLKIRLSIISLWVLLMATGLYALYATGRPQASAADARLEQQLLIGLLSGSTLLALLLAVRLPRQVTRPLRRLVHDVEDVAGPGPATRVSIRKNDEVGSVAAAVNRVLRQAQNEQRATLAALITERNRMDSLVSSLDEGLLVLDAQGVIVLANPVACDLLGLPATGLLGQPAQLLAASHASLRAWMQPLAEANLAGDDIPDPVFTYPHKGPSCHYQLSISVIKSQDHRGELVPDGHILCLRNVSDFKKLDELKSNFLATISHELKTPLSSINLSLMLLQDERTDAEERQRIAAGIREETQRLLGMVGQLIDVSRLDAGAGIKLNVQVLHLAEVIRYATDTVRPQLEDKQLQLALEVPENLPPVQGDVEKTTWVLTNLLANAIRFSPPGAPLLIRAMQWGEMVRLSVHDQGPGIPTEYHKRIFQRFAGVPTPSGHSGGSGLGLSISHEFISAQGGLLWVESKPDLGSCFLFTLPQAN</sequence>
<dbReference type="PROSITE" id="PS50112">
    <property type="entry name" value="PAS"/>
    <property type="match status" value="1"/>
</dbReference>
<dbReference type="PROSITE" id="PS50109">
    <property type="entry name" value="HIS_KIN"/>
    <property type="match status" value="1"/>
</dbReference>
<evidence type="ECO:0000256" key="6">
    <source>
        <dbReference type="ARBA" id="ARBA00022692"/>
    </source>
</evidence>
<dbReference type="Gene3D" id="3.30.450.20">
    <property type="entry name" value="PAS domain"/>
    <property type="match status" value="1"/>
</dbReference>
<comment type="subcellular location">
    <subcellularLocation>
        <location evidence="2">Membrane</location>
        <topology evidence="2">Multi-pass membrane protein</topology>
    </subcellularLocation>
</comment>
<keyword evidence="9" id="KW-0067">ATP-binding</keyword>
<dbReference type="InterPro" id="IPR003661">
    <property type="entry name" value="HisK_dim/P_dom"/>
</dbReference>
<dbReference type="InterPro" id="IPR036097">
    <property type="entry name" value="HisK_dim/P_sf"/>
</dbReference>
<dbReference type="CDD" id="cd00075">
    <property type="entry name" value="HATPase"/>
    <property type="match status" value="1"/>
</dbReference>
<organism evidence="17 18">
    <name type="scientific">Hymenobacter saemangeumensis</name>
    <dbReference type="NCBI Taxonomy" id="1084522"/>
    <lineage>
        <taxon>Bacteria</taxon>
        <taxon>Pseudomonadati</taxon>
        <taxon>Bacteroidota</taxon>
        <taxon>Cytophagia</taxon>
        <taxon>Cytophagales</taxon>
        <taxon>Hymenobacteraceae</taxon>
        <taxon>Hymenobacter</taxon>
    </lineage>
</organism>
<dbReference type="Proteomes" id="UP001501153">
    <property type="component" value="Unassembled WGS sequence"/>
</dbReference>
<dbReference type="SUPFAM" id="SSF55785">
    <property type="entry name" value="PYP-like sensor domain (PAS domain)"/>
    <property type="match status" value="1"/>
</dbReference>
<dbReference type="PANTHER" id="PTHR42878">
    <property type="entry name" value="TWO-COMPONENT HISTIDINE KINASE"/>
    <property type="match status" value="1"/>
</dbReference>
<evidence type="ECO:0000259" key="14">
    <source>
        <dbReference type="PROSITE" id="PS50109"/>
    </source>
</evidence>
<keyword evidence="10 13" id="KW-1133">Transmembrane helix</keyword>
<evidence type="ECO:0000256" key="7">
    <source>
        <dbReference type="ARBA" id="ARBA00022741"/>
    </source>
</evidence>
<comment type="catalytic activity">
    <reaction evidence="1">
        <text>ATP + protein L-histidine = ADP + protein N-phospho-L-histidine.</text>
        <dbReference type="EC" id="2.7.13.3"/>
    </reaction>
</comment>
<dbReference type="Pfam" id="PF00989">
    <property type="entry name" value="PAS"/>
    <property type="match status" value="1"/>
</dbReference>
<evidence type="ECO:0000256" key="5">
    <source>
        <dbReference type="ARBA" id="ARBA00022679"/>
    </source>
</evidence>